<dbReference type="AlphaFoldDB" id="A0A0D8PBZ7"/>
<dbReference type="RefSeq" id="WP_045037663.1">
    <property type="nucleotide sequence ID" value="NZ_CAMQYU010000093.1"/>
</dbReference>
<evidence type="ECO:0000313" key="4">
    <source>
        <dbReference type="Proteomes" id="UP000241190"/>
    </source>
</evidence>
<evidence type="ECO:0000313" key="3">
    <source>
        <dbReference type="EMBL" id="PSW99204.1"/>
    </source>
</evidence>
<dbReference type="Proteomes" id="UP000241954">
    <property type="component" value="Unassembled WGS sequence"/>
</dbReference>
<sequence>MTKIVSVEGIGEAYAAKLAEIDVTTIEQLLALGATPSGRKTLAEKTAISGKLILKWLNRADLSRIKGISTQYADLLESSGVDTVPELAQRNADNLYTKIVEVNEAKALVRQLPSLSTVEDWIAQAKLLPRAIEY</sequence>
<feature type="domain" description="DUF4332" evidence="1">
    <location>
        <begin position="8"/>
        <end position="126"/>
    </location>
</feature>
<dbReference type="Proteomes" id="UP000241190">
    <property type="component" value="Unassembled WGS sequence"/>
</dbReference>
<evidence type="ECO:0000259" key="1">
    <source>
        <dbReference type="Pfam" id="PF14229"/>
    </source>
</evidence>
<dbReference type="InterPro" id="IPR025567">
    <property type="entry name" value="DUF4332"/>
</dbReference>
<proteinExistence type="predicted"/>
<evidence type="ECO:0000313" key="2">
    <source>
        <dbReference type="EMBL" id="PSV99673.1"/>
    </source>
</evidence>
<dbReference type="OrthoDB" id="9794786at2"/>
<accession>A0A0D8PBZ7</accession>
<dbReference type="STRING" id="56192.UB38_02965"/>
<name>A0A0D8PBZ7_9GAMM</name>
<protein>
    <submittedName>
        <fullName evidence="2">DUF4332 domain-containing protein</fullName>
    </submittedName>
</protein>
<evidence type="ECO:0000313" key="5">
    <source>
        <dbReference type="Proteomes" id="UP000241954"/>
    </source>
</evidence>
<dbReference type="EMBL" id="PYLW01000001">
    <property type="protein sequence ID" value="PSV99673.1"/>
    <property type="molecule type" value="Genomic_DNA"/>
</dbReference>
<dbReference type="GeneID" id="93546930"/>
<dbReference type="EMBL" id="PYOP01000003">
    <property type="protein sequence ID" value="PSW99204.1"/>
    <property type="molecule type" value="Genomic_DNA"/>
</dbReference>
<organism evidence="2 5">
    <name type="scientific">Photobacterium iliopiscarium</name>
    <dbReference type="NCBI Taxonomy" id="56192"/>
    <lineage>
        <taxon>Bacteria</taxon>
        <taxon>Pseudomonadati</taxon>
        <taxon>Pseudomonadota</taxon>
        <taxon>Gammaproteobacteria</taxon>
        <taxon>Vibrionales</taxon>
        <taxon>Vibrionaceae</taxon>
        <taxon>Photobacterium</taxon>
    </lineage>
</organism>
<keyword evidence="4" id="KW-1185">Reference proteome</keyword>
<comment type="caution">
    <text evidence="2">The sequence shown here is derived from an EMBL/GenBank/DDBJ whole genome shotgun (WGS) entry which is preliminary data.</text>
</comment>
<dbReference type="Gene3D" id="1.10.150.20">
    <property type="entry name" value="5' to 3' exonuclease, C-terminal subdomain"/>
    <property type="match status" value="2"/>
</dbReference>
<reference evidence="2 5" key="1">
    <citation type="submission" date="2018-01" db="EMBL/GenBank/DDBJ databases">
        <title>Whole genome sequencing of Histamine producing bacteria.</title>
        <authorList>
            <person name="Butler K."/>
        </authorList>
    </citation>
    <scope>NUCLEOTIDE SEQUENCE [LARGE SCALE GENOMIC DNA]</scope>
    <source>
        <strain evidence="3 4">ATCC 51761</strain>
        <strain evidence="2 5">NCIMB 13481</strain>
    </source>
</reference>
<gene>
    <name evidence="2" type="ORF">C9I88_00480</name>
    <name evidence="3" type="ORF">C9J52_02250</name>
</gene>
<dbReference type="Pfam" id="PF14229">
    <property type="entry name" value="DUF4332"/>
    <property type="match status" value="1"/>
</dbReference>